<keyword evidence="7" id="KW-1185">Reference proteome</keyword>
<reference evidence="6 7" key="1">
    <citation type="submission" date="2023-10" db="EMBL/GenBank/DDBJ databases">
        <title>Niallia locisalis sp.nov. isolated from a salt pond sample.</title>
        <authorList>
            <person name="Li X.-J."/>
            <person name="Dong L."/>
        </authorList>
    </citation>
    <scope>NUCLEOTIDE SEQUENCE [LARGE SCALE GENOMIC DNA]</scope>
    <source>
        <strain evidence="6 7">DSM 29761</strain>
    </source>
</reference>
<dbReference type="InterPro" id="IPR000847">
    <property type="entry name" value="LysR_HTH_N"/>
</dbReference>
<dbReference type="SUPFAM" id="SSF53850">
    <property type="entry name" value="Periplasmic binding protein-like II"/>
    <property type="match status" value="1"/>
</dbReference>
<dbReference type="PANTHER" id="PTHR30126:SF40">
    <property type="entry name" value="HTH-TYPE TRANSCRIPTIONAL REGULATOR GLTR"/>
    <property type="match status" value="1"/>
</dbReference>
<evidence type="ECO:0000313" key="7">
    <source>
        <dbReference type="Proteomes" id="UP001357223"/>
    </source>
</evidence>
<dbReference type="InterPro" id="IPR036388">
    <property type="entry name" value="WH-like_DNA-bd_sf"/>
</dbReference>
<evidence type="ECO:0000256" key="1">
    <source>
        <dbReference type="ARBA" id="ARBA00009437"/>
    </source>
</evidence>
<dbReference type="InterPro" id="IPR036390">
    <property type="entry name" value="WH_DNA-bd_sf"/>
</dbReference>
<sequence length="300" mass="34409">MELKNIEAFLMVVEKNSFSAAADALYISQPTISVRIQQLENELNCTLFDRENGKKTTLTHVGKKVYPYFQKAVQLIEEVQDVVKVEPEHLKEIKISCINHMGVEIMPELLKILYDCFPSYEFPIEIRSTEQLTEDISTGKVDIGFAYHFEKGSHPDLSVIKIANEQNILVCAPDHPLTKLEKVTPSNLENERIIVYNSEFVTTKNIEEFLEKNRLKDYKKAEISNVGWLKMMVRKGLGIAFLQEIIVREELKNGNLKKVPLSKSLPPTPIYLVLHSKLPQNIKETIIETSKMIFGKFENL</sequence>
<evidence type="ECO:0000259" key="5">
    <source>
        <dbReference type="PROSITE" id="PS50931"/>
    </source>
</evidence>
<dbReference type="CDD" id="cd05466">
    <property type="entry name" value="PBP2_LTTR_substrate"/>
    <property type="match status" value="1"/>
</dbReference>
<protein>
    <submittedName>
        <fullName evidence="6">LysR family transcriptional regulator</fullName>
    </submittedName>
</protein>
<gene>
    <name evidence="6" type="ORF">R4Z09_01605</name>
</gene>
<keyword evidence="3" id="KW-0238">DNA-binding</keyword>
<organism evidence="6 7">
    <name type="scientific">Niallia oryzisoli</name>
    <dbReference type="NCBI Taxonomy" id="1737571"/>
    <lineage>
        <taxon>Bacteria</taxon>
        <taxon>Bacillati</taxon>
        <taxon>Bacillota</taxon>
        <taxon>Bacilli</taxon>
        <taxon>Bacillales</taxon>
        <taxon>Bacillaceae</taxon>
        <taxon>Niallia</taxon>
    </lineage>
</organism>
<proteinExistence type="inferred from homology"/>
<dbReference type="Gene3D" id="3.40.190.10">
    <property type="entry name" value="Periplasmic binding protein-like II"/>
    <property type="match status" value="2"/>
</dbReference>
<dbReference type="Gene3D" id="1.10.10.10">
    <property type="entry name" value="Winged helix-like DNA-binding domain superfamily/Winged helix DNA-binding domain"/>
    <property type="match status" value="1"/>
</dbReference>
<dbReference type="InterPro" id="IPR005119">
    <property type="entry name" value="LysR_subst-bd"/>
</dbReference>
<accession>A0ABZ2CF50</accession>
<evidence type="ECO:0000256" key="4">
    <source>
        <dbReference type="ARBA" id="ARBA00023163"/>
    </source>
</evidence>
<dbReference type="PANTHER" id="PTHR30126">
    <property type="entry name" value="HTH-TYPE TRANSCRIPTIONAL REGULATOR"/>
    <property type="match status" value="1"/>
</dbReference>
<evidence type="ECO:0000256" key="3">
    <source>
        <dbReference type="ARBA" id="ARBA00023125"/>
    </source>
</evidence>
<dbReference type="PRINTS" id="PR00039">
    <property type="entry name" value="HTHLYSR"/>
</dbReference>
<keyword evidence="2" id="KW-0805">Transcription regulation</keyword>
<dbReference type="PROSITE" id="PS50931">
    <property type="entry name" value="HTH_LYSR"/>
    <property type="match status" value="1"/>
</dbReference>
<evidence type="ECO:0000313" key="6">
    <source>
        <dbReference type="EMBL" id="WVX81766.1"/>
    </source>
</evidence>
<dbReference type="EMBL" id="CP137640">
    <property type="protein sequence ID" value="WVX81766.1"/>
    <property type="molecule type" value="Genomic_DNA"/>
</dbReference>
<keyword evidence="4" id="KW-0804">Transcription</keyword>
<name>A0ABZ2CF50_9BACI</name>
<dbReference type="Pfam" id="PF00126">
    <property type="entry name" value="HTH_1"/>
    <property type="match status" value="1"/>
</dbReference>
<dbReference type="Proteomes" id="UP001357223">
    <property type="component" value="Chromosome"/>
</dbReference>
<dbReference type="RefSeq" id="WP_338450676.1">
    <property type="nucleotide sequence ID" value="NZ_CP137640.1"/>
</dbReference>
<dbReference type="Pfam" id="PF03466">
    <property type="entry name" value="LysR_substrate"/>
    <property type="match status" value="1"/>
</dbReference>
<evidence type="ECO:0000256" key="2">
    <source>
        <dbReference type="ARBA" id="ARBA00023015"/>
    </source>
</evidence>
<feature type="domain" description="HTH lysR-type" evidence="5">
    <location>
        <begin position="1"/>
        <end position="59"/>
    </location>
</feature>
<comment type="similarity">
    <text evidence="1">Belongs to the LysR transcriptional regulatory family.</text>
</comment>
<dbReference type="SUPFAM" id="SSF46785">
    <property type="entry name" value="Winged helix' DNA-binding domain"/>
    <property type="match status" value="1"/>
</dbReference>